<dbReference type="EMBL" id="AY815415">
    <property type="protein sequence ID" value="AAW27147.1"/>
    <property type="molecule type" value="mRNA"/>
</dbReference>
<proteinExistence type="evidence at transcript level"/>
<feature type="region of interest" description="Disordered" evidence="1">
    <location>
        <begin position="1"/>
        <end position="22"/>
    </location>
</feature>
<reference evidence="2" key="1">
    <citation type="submission" date="2004-11" db="EMBL/GenBank/DDBJ databases">
        <title>The full-length cDNA sequences of Schistosoma japonicum genes.</title>
        <authorList>
            <person name="Han Z."/>
        </authorList>
    </citation>
    <scope>NUCLEOTIDE SEQUENCE</scope>
</reference>
<evidence type="ECO:0000256" key="1">
    <source>
        <dbReference type="SAM" id="MobiDB-lite"/>
    </source>
</evidence>
<reference evidence="2" key="2">
    <citation type="journal article" date="2006" name="PLoS Pathog.">
        <title>New perspectives on host-parasite interplay by comparative transcriptomic and proteomic analyses of Schistosoma japonicum.</title>
        <authorList>
            <person name="Liu F."/>
            <person name="Lu J."/>
            <person name="Hu W."/>
            <person name="Wang S.Y."/>
            <person name="Cui S.J."/>
            <person name="Chi M."/>
            <person name="Yan Q."/>
            <person name="Wang X.R."/>
            <person name="Song H.D."/>
            <person name="Xu X.N."/>
            <person name="Wang J.J."/>
            <person name="Zhang X.L."/>
            <person name="Zhang X."/>
            <person name="Wang Z.Q."/>
            <person name="Xue C.L."/>
            <person name="Brindley P.J."/>
            <person name="McManus D.P."/>
            <person name="Yang P.Y."/>
            <person name="Feng Z."/>
            <person name="Chen Z."/>
            <person name="Han Z.G."/>
        </authorList>
    </citation>
    <scope>NUCLEOTIDE SEQUENCE</scope>
</reference>
<feature type="compositionally biased region" description="Basic residues" evidence="1">
    <location>
        <begin position="7"/>
        <end position="22"/>
    </location>
</feature>
<organism evidence="2">
    <name type="scientific">Schistosoma japonicum</name>
    <name type="common">Blood fluke</name>
    <dbReference type="NCBI Taxonomy" id="6182"/>
    <lineage>
        <taxon>Eukaryota</taxon>
        <taxon>Metazoa</taxon>
        <taxon>Spiralia</taxon>
        <taxon>Lophotrochozoa</taxon>
        <taxon>Platyhelminthes</taxon>
        <taxon>Trematoda</taxon>
        <taxon>Digenea</taxon>
        <taxon>Strigeidida</taxon>
        <taxon>Schistosomatoidea</taxon>
        <taxon>Schistosomatidae</taxon>
        <taxon>Schistosoma</taxon>
    </lineage>
</organism>
<name>Q5DAK9_SCHJA</name>
<dbReference type="AlphaFoldDB" id="Q5DAK9"/>
<sequence>MSETIRRIKKGHSHKHPSNKKYCHRDLKKSTPRVFRENLLLSLTLHHLLQPTYDSRVCKRYAFTLDQITVYLQIYLLLWCRIYWLHETETIETHQRALSHLAI</sequence>
<accession>Q5DAK9</accession>
<protein>
    <submittedName>
        <fullName evidence="2">SJCHGC03004 protein</fullName>
    </submittedName>
</protein>
<evidence type="ECO:0000313" key="2">
    <source>
        <dbReference type="EMBL" id="AAW27147.1"/>
    </source>
</evidence>